<dbReference type="Ensembl" id="ENSCABT00000008168.1">
    <property type="protein sequence ID" value="ENSCABP00000007468.1"/>
    <property type="gene ID" value="ENSCABG00000005651.1"/>
</dbReference>
<feature type="chain" id="PRO_5034974931" description="C2 domain-containing protein" evidence="1">
    <location>
        <begin position="19"/>
        <end position="132"/>
    </location>
</feature>
<dbReference type="InterPro" id="IPR000008">
    <property type="entry name" value="C2_dom"/>
</dbReference>
<evidence type="ECO:0000259" key="2">
    <source>
        <dbReference type="PROSITE" id="PS50004"/>
    </source>
</evidence>
<keyword evidence="1" id="KW-0732">Signal</keyword>
<protein>
    <recommendedName>
        <fullName evidence="2">C2 domain-containing protein</fullName>
    </recommendedName>
</protein>
<keyword evidence="4" id="KW-1185">Reference proteome</keyword>
<dbReference type="Proteomes" id="UP000694404">
    <property type="component" value="Unplaced"/>
</dbReference>
<organism evidence="3 4">
    <name type="scientific">Chelonoidis abingdonii</name>
    <name type="common">Abingdon island giant tortoise</name>
    <name type="synonym">Testudo abingdonii</name>
    <dbReference type="NCBI Taxonomy" id="106734"/>
    <lineage>
        <taxon>Eukaryota</taxon>
        <taxon>Metazoa</taxon>
        <taxon>Chordata</taxon>
        <taxon>Craniata</taxon>
        <taxon>Vertebrata</taxon>
        <taxon>Euteleostomi</taxon>
        <taxon>Archelosauria</taxon>
        <taxon>Testudinata</taxon>
        <taxon>Testudines</taxon>
        <taxon>Cryptodira</taxon>
        <taxon>Durocryptodira</taxon>
        <taxon>Testudinoidea</taxon>
        <taxon>Testudinidae</taxon>
        <taxon>Chelonoidis</taxon>
    </lineage>
</organism>
<proteinExistence type="predicted"/>
<accession>A0A8C0GE22</accession>
<reference evidence="3" key="1">
    <citation type="submission" date="2025-08" db="UniProtKB">
        <authorList>
            <consortium name="Ensembl"/>
        </authorList>
    </citation>
    <scope>IDENTIFICATION</scope>
</reference>
<dbReference type="Gene3D" id="2.60.40.150">
    <property type="entry name" value="C2 domain"/>
    <property type="match status" value="1"/>
</dbReference>
<feature type="signal peptide" evidence="1">
    <location>
        <begin position="1"/>
        <end position="18"/>
    </location>
</feature>
<feature type="domain" description="C2" evidence="2">
    <location>
        <begin position="16"/>
        <end position="132"/>
    </location>
</feature>
<dbReference type="InterPro" id="IPR035892">
    <property type="entry name" value="C2_domain_sf"/>
</dbReference>
<evidence type="ECO:0000313" key="3">
    <source>
        <dbReference type="Ensembl" id="ENSCABP00000007468.1"/>
    </source>
</evidence>
<sequence>LIWACIGIGSGWLITKSALPLLELTPPHLLLGGPSHELRREKLPVQGFPDANLLSSLSVSKADCYVALDLPTASPVTSRTQVVYNSSDPEWNETFEYRIHSAVKVRLLHLSWNPDGINQFVFCLLFISSIML</sequence>
<evidence type="ECO:0000256" key="1">
    <source>
        <dbReference type="SAM" id="SignalP"/>
    </source>
</evidence>
<dbReference type="SUPFAM" id="SSF49562">
    <property type="entry name" value="C2 domain (Calcium/lipid-binding domain, CaLB)"/>
    <property type="match status" value="1"/>
</dbReference>
<dbReference type="Pfam" id="PF00168">
    <property type="entry name" value="C2"/>
    <property type="match status" value="1"/>
</dbReference>
<dbReference type="PROSITE" id="PS50004">
    <property type="entry name" value="C2"/>
    <property type="match status" value="1"/>
</dbReference>
<reference evidence="3" key="2">
    <citation type="submission" date="2025-09" db="UniProtKB">
        <authorList>
            <consortium name="Ensembl"/>
        </authorList>
    </citation>
    <scope>IDENTIFICATION</scope>
</reference>
<evidence type="ECO:0000313" key="4">
    <source>
        <dbReference type="Proteomes" id="UP000694404"/>
    </source>
</evidence>
<dbReference type="AlphaFoldDB" id="A0A8C0GE22"/>
<dbReference type="GeneTree" id="ENSGT01000000216355"/>
<name>A0A8C0GE22_CHEAB</name>